<dbReference type="Pfam" id="PF00333">
    <property type="entry name" value="Ribosomal_S5"/>
    <property type="match status" value="1"/>
</dbReference>
<accession>A0A9P5K018</accession>
<evidence type="ECO:0000256" key="3">
    <source>
        <dbReference type="ARBA" id="ARBA00022980"/>
    </source>
</evidence>
<keyword evidence="3 8" id="KW-0689">Ribosomal protein</keyword>
<dbReference type="InterPro" id="IPR000851">
    <property type="entry name" value="Ribosomal_uS5"/>
</dbReference>
<keyword evidence="4" id="KW-0496">Mitochondrion</keyword>
<proteinExistence type="inferred from homology"/>
<dbReference type="Pfam" id="PF03719">
    <property type="entry name" value="Ribosomal_S5_C"/>
    <property type="match status" value="1"/>
</dbReference>
<feature type="compositionally biased region" description="Basic residues" evidence="10">
    <location>
        <begin position="67"/>
        <end position="77"/>
    </location>
</feature>
<evidence type="ECO:0000313" key="13">
    <source>
        <dbReference type="Proteomes" id="UP000759537"/>
    </source>
</evidence>
<comment type="subcellular location">
    <subcellularLocation>
        <location evidence="1">Mitochondrion</location>
    </subcellularLocation>
</comment>
<dbReference type="GO" id="GO:0005743">
    <property type="term" value="C:mitochondrial inner membrane"/>
    <property type="evidence" value="ECO:0007669"/>
    <property type="project" value="UniProtKB-ARBA"/>
</dbReference>
<feature type="compositionally biased region" description="Acidic residues" evidence="10">
    <location>
        <begin position="144"/>
        <end position="159"/>
    </location>
</feature>
<evidence type="ECO:0000256" key="10">
    <source>
        <dbReference type="SAM" id="MobiDB-lite"/>
    </source>
</evidence>
<dbReference type="PANTHER" id="PTHR48277:SF1">
    <property type="entry name" value="MITOCHONDRIAL RIBOSOMAL PROTEIN S5"/>
    <property type="match status" value="1"/>
</dbReference>
<dbReference type="Gene3D" id="3.30.230.10">
    <property type="match status" value="1"/>
</dbReference>
<dbReference type="InterPro" id="IPR020568">
    <property type="entry name" value="Ribosomal_Su5_D2-typ_SF"/>
</dbReference>
<evidence type="ECO:0000256" key="5">
    <source>
        <dbReference type="ARBA" id="ARBA00023274"/>
    </source>
</evidence>
<feature type="region of interest" description="Disordered" evidence="10">
    <location>
        <begin position="323"/>
        <end position="355"/>
    </location>
</feature>
<dbReference type="InterPro" id="IPR013810">
    <property type="entry name" value="Ribosomal_uS5_N"/>
</dbReference>
<dbReference type="GO" id="GO:0005763">
    <property type="term" value="C:mitochondrial small ribosomal subunit"/>
    <property type="evidence" value="ECO:0007669"/>
    <property type="project" value="UniProtKB-ARBA"/>
</dbReference>
<dbReference type="SUPFAM" id="SSF54211">
    <property type="entry name" value="Ribosomal protein S5 domain 2-like"/>
    <property type="match status" value="1"/>
</dbReference>
<name>A0A9P5K018_9AGAM</name>
<feature type="compositionally biased region" description="Basic and acidic residues" evidence="10">
    <location>
        <begin position="327"/>
        <end position="347"/>
    </location>
</feature>
<protein>
    <recommendedName>
        <fullName evidence="6">Small ribosomal subunit protein uS5m</fullName>
    </recommendedName>
    <alternativeName>
        <fullName evidence="7">28S ribosomal protein S5, mitochondrial</fullName>
    </alternativeName>
</protein>
<feature type="region of interest" description="Disordered" evidence="10">
    <location>
        <begin position="38"/>
        <end position="94"/>
    </location>
</feature>
<evidence type="ECO:0000256" key="2">
    <source>
        <dbReference type="ARBA" id="ARBA00008945"/>
    </source>
</evidence>
<evidence type="ECO:0000259" key="11">
    <source>
        <dbReference type="PROSITE" id="PS50881"/>
    </source>
</evidence>
<dbReference type="PANTHER" id="PTHR48277">
    <property type="entry name" value="MITOCHONDRIAL RIBOSOMAL PROTEIN S5"/>
    <property type="match status" value="1"/>
</dbReference>
<keyword evidence="13" id="KW-1185">Reference proteome</keyword>
<sequence length="355" mass="39340">MNRLARRPVSCSRRLVKSTQQFHNSHAYCLLLRAYSSDAPSSHASGQTPTDGVPSSTPVNNGTLPTPRRRTKRRTRAPSKIVNNLPFPDISEHNPLLDRADQREIPPSKISPFAGRVVVRNDPSLFDPEATDANDGDSKAEAAREEEEEEDEDFRDGDEEHAPVLPLGRPELEKLYRFPLISRRVTQQTGKGKIHRRGVLVVVGNGDGLVGYGEAKHDDSSRATNRAFAMAVRNMDYVDRFEGRTIWTEVASKLGATRIILRPRPVGFGLHCNPNIHQVLKAAGIKDISAKVWGSRNPLNVIKLLFRMLHAGNAPLAMGNGIGGPGRKLDKGSGVRGKQEIERERGRKLLNLRTR</sequence>
<feature type="region of interest" description="Disordered" evidence="10">
    <location>
        <begin position="124"/>
        <end position="164"/>
    </location>
</feature>
<dbReference type="GO" id="GO:0006412">
    <property type="term" value="P:translation"/>
    <property type="evidence" value="ECO:0007669"/>
    <property type="project" value="InterPro"/>
</dbReference>
<organism evidence="12 13">
    <name type="scientific">Russula ochroleuca</name>
    <dbReference type="NCBI Taxonomy" id="152965"/>
    <lineage>
        <taxon>Eukaryota</taxon>
        <taxon>Fungi</taxon>
        <taxon>Dikarya</taxon>
        <taxon>Basidiomycota</taxon>
        <taxon>Agaricomycotina</taxon>
        <taxon>Agaricomycetes</taxon>
        <taxon>Russulales</taxon>
        <taxon>Russulaceae</taxon>
        <taxon>Russula</taxon>
    </lineage>
</organism>
<evidence type="ECO:0000256" key="7">
    <source>
        <dbReference type="ARBA" id="ARBA00041606"/>
    </source>
</evidence>
<reference evidence="12" key="1">
    <citation type="submission" date="2019-10" db="EMBL/GenBank/DDBJ databases">
        <authorList>
            <consortium name="DOE Joint Genome Institute"/>
            <person name="Kuo A."/>
            <person name="Miyauchi S."/>
            <person name="Kiss E."/>
            <person name="Drula E."/>
            <person name="Kohler A."/>
            <person name="Sanchez-Garcia M."/>
            <person name="Andreopoulos B."/>
            <person name="Barry K.W."/>
            <person name="Bonito G."/>
            <person name="Buee M."/>
            <person name="Carver A."/>
            <person name="Chen C."/>
            <person name="Cichocki N."/>
            <person name="Clum A."/>
            <person name="Culley D."/>
            <person name="Crous P.W."/>
            <person name="Fauchery L."/>
            <person name="Girlanda M."/>
            <person name="Hayes R."/>
            <person name="Keri Z."/>
            <person name="LaButti K."/>
            <person name="Lipzen A."/>
            <person name="Lombard V."/>
            <person name="Magnuson J."/>
            <person name="Maillard F."/>
            <person name="Morin E."/>
            <person name="Murat C."/>
            <person name="Nolan M."/>
            <person name="Ohm R."/>
            <person name="Pangilinan J."/>
            <person name="Pereira M."/>
            <person name="Perotto S."/>
            <person name="Peter M."/>
            <person name="Riley R."/>
            <person name="Sitrit Y."/>
            <person name="Stielow B."/>
            <person name="Szollosi G."/>
            <person name="Zifcakova L."/>
            <person name="Stursova M."/>
            <person name="Spatafora J.W."/>
            <person name="Tedersoo L."/>
            <person name="Vaario L.-M."/>
            <person name="Yamada A."/>
            <person name="Yan M."/>
            <person name="Wang P."/>
            <person name="Xu J."/>
            <person name="Bruns T."/>
            <person name="Baldrian P."/>
            <person name="Vilgalys R."/>
            <person name="Henrissat B."/>
            <person name="Grigoriev I.V."/>
            <person name="Hibbett D."/>
            <person name="Nagy L.G."/>
            <person name="Martin F.M."/>
        </authorList>
    </citation>
    <scope>NUCLEOTIDE SEQUENCE</scope>
    <source>
        <strain evidence="12">Prilba</strain>
    </source>
</reference>
<feature type="domain" description="S5 DRBM" evidence="11">
    <location>
        <begin position="175"/>
        <end position="238"/>
    </location>
</feature>
<dbReference type="AlphaFoldDB" id="A0A9P5K018"/>
<dbReference type="OrthoDB" id="309483at2759"/>
<dbReference type="GO" id="GO:0003723">
    <property type="term" value="F:RNA binding"/>
    <property type="evidence" value="ECO:0007669"/>
    <property type="project" value="InterPro"/>
</dbReference>
<evidence type="ECO:0000256" key="1">
    <source>
        <dbReference type="ARBA" id="ARBA00004173"/>
    </source>
</evidence>
<dbReference type="FunFam" id="3.30.230.10:FF:000002">
    <property type="entry name" value="30S ribosomal protein S5"/>
    <property type="match status" value="1"/>
</dbReference>
<reference evidence="12" key="2">
    <citation type="journal article" date="2020" name="Nat. Commun.">
        <title>Large-scale genome sequencing of mycorrhizal fungi provides insights into the early evolution of symbiotic traits.</title>
        <authorList>
            <person name="Miyauchi S."/>
            <person name="Kiss E."/>
            <person name="Kuo A."/>
            <person name="Drula E."/>
            <person name="Kohler A."/>
            <person name="Sanchez-Garcia M."/>
            <person name="Morin E."/>
            <person name="Andreopoulos B."/>
            <person name="Barry K.W."/>
            <person name="Bonito G."/>
            <person name="Buee M."/>
            <person name="Carver A."/>
            <person name="Chen C."/>
            <person name="Cichocki N."/>
            <person name="Clum A."/>
            <person name="Culley D."/>
            <person name="Crous P.W."/>
            <person name="Fauchery L."/>
            <person name="Girlanda M."/>
            <person name="Hayes R.D."/>
            <person name="Keri Z."/>
            <person name="LaButti K."/>
            <person name="Lipzen A."/>
            <person name="Lombard V."/>
            <person name="Magnuson J."/>
            <person name="Maillard F."/>
            <person name="Murat C."/>
            <person name="Nolan M."/>
            <person name="Ohm R.A."/>
            <person name="Pangilinan J."/>
            <person name="Pereira M.F."/>
            <person name="Perotto S."/>
            <person name="Peter M."/>
            <person name="Pfister S."/>
            <person name="Riley R."/>
            <person name="Sitrit Y."/>
            <person name="Stielow J.B."/>
            <person name="Szollosi G."/>
            <person name="Zifcakova L."/>
            <person name="Stursova M."/>
            <person name="Spatafora J.W."/>
            <person name="Tedersoo L."/>
            <person name="Vaario L.M."/>
            <person name="Yamada A."/>
            <person name="Yan M."/>
            <person name="Wang P."/>
            <person name="Xu J."/>
            <person name="Bruns T."/>
            <person name="Baldrian P."/>
            <person name="Vilgalys R."/>
            <person name="Dunand C."/>
            <person name="Henrissat B."/>
            <person name="Grigoriev I.V."/>
            <person name="Hibbett D."/>
            <person name="Nagy L.G."/>
            <person name="Martin F.M."/>
        </authorList>
    </citation>
    <scope>NUCLEOTIDE SEQUENCE</scope>
    <source>
        <strain evidence="12">Prilba</strain>
    </source>
</reference>
<comment type="caution">
    <text evidence="12">The sequence shown here is derived from an EMBL/GenBank/DDBJ whole genome shotgun (WGS) entry which is preliminary data.</text>
</comment>
<evidence type="ECO:0000256" key="9">
    <source>
        <dbReference type="RuleBase" id="RU003823"/>
    </source>
</evidence>
<dbReference type="InterPro" id="IPR014721">
    <property type="entry name" value="Ribsml_uS5_D2-typ_fold_subgr"/>
</dbReference>
<evidence type="ECO:0000313" key="12">
    <source>
        <dbReference type="EMBL" id="KAF8474509.1"/>
    </source>
</evidence>
<gene>
    <name evidence="12" type="ORF">DFH94DRAFT_133843</name>
</gene>
<dbReference type="PROSITE" id="PS50881">
    <property type="entry name" value="S5_DSRBD"/>
    <property type="match status" value="1"/>
</dbReference>
<dbReference type="Gene3D" id="3.30.160.20">
    <property type="match status" value="1"/>
</dbReference>
<evidence type="ECO:0000256" key="8">
    <source>
        <dbReference type="PROSITE-ProRule" id="PRU00268"/>
    </source>
</evidence>
<evidence type="ECO:0000256" key="4">
    <source>
        <dbReference type="ARBA" id="ARBA00023128"/>
    </source>
</evidence>
<keyword evidence="5 8" id="KW-0687">Ribonucleoprotein</keyword>
<dbReference type="Proteomes" id="UP000759537">
    <property type="component" value="Unassembled WGS sequence"/>
</dbReference>
<dbReference type="FunFam" id="3.30.160.20:FF:000022">
    <property type="entry name" value="28S ribosomal protein S5, mitochondrial"/>
    <property type="match status" value="1"/>
</dbReference>
<dbReference type="EMBL" id="WHVB01000017">
    <property type="protein sequence ID" value="KAF8474509.1"/>
    <property type="molecule type" value="Genomic_DNA"/>
</dbReference>
<feature type="compositionally biased region" description="Polar residues" evidence="10">
    <location>
        <begin position="38"/>
        <end position="64"/>
    </location>
</feature>
<dbReference type="InterPro" id="IPR005324">
    <property type="entry name" value="Ribosomal_uS5_C"/>
</dbReference>
<dbReference type="GO" id="GO:0003735">
    <property type="term" value="F:structural constituent of ribosome"/>
    <property type="evidence" value="ECO:0007669"/>
    <property type="project" value="UniProtKB-UniRule"/>
</dbReference>
<dbReference type="SUPFAM" id="SSF54768">
    <property type="entry name" value="dsRNA-binding domain-like"/>
    <property type="match status" value="1"/>
</dbReference>
<evidence type="ECO:0000256" key="6">
    <source>
        <dbReference type="ARBA" id="ARBA00039335"/>
    </source>
</evidence>
<comment type="similarity">
    <text evidence="2 9">Belongs to the universal ribosomal protein uS5 family.</text>
</comment>